<keyword evidence="4" id="KW-1185">Reference proteome</keyword>
<feature type="non-terminal residue" evidence="3">
    <location>
        <position position="1"/>
    </location>
</feature>
<feature type="chain" id="PRO_5004975723" description="DRBM domain-containing protein" evidence="1">
    <location>
        <begin position="18"/>
        <end position="103"/>
    </location>
</feature>
<dbReference type="AlphaFoldDB" id="X6NMQ9"/>
<evidence type="ECO:0000313" key="3">
    <source>
        <dbReference type="EMBL" id="ETO27545.1"/>
    </source>
</evidence>
<feature type="signal peptide" evidence="1">
    <location>
        <begin position="1"/>
        <end position="17"/>
    </location>
</feature>
<dbReference type="EMBL" id="ASPP01007191">
    <property type="protein sequence ID" value="ETO27545.1"/>
    <property type="molecule type" value="Genomic_DNA"/>
</dbReference>
<dbReference type="SUPFAM" id="SSF54768">
    <property type="entry name" value="dsRNA-binding domain-like"/>
    <property type="match status" value="1"/>
</dbReference>
<dbReference type="Gene3D" id="3.30.160.20">
    <property type="match status" value="1"/>
</dbReference>
<evidence type="ECO:0000259" key="2">
    <source>
        <dbReference type="SMART" id="SM00358"/>
    </source>
</evidence>
<evidence type="ECO:0000313" key="4">
    <source>
        <dbReference type="Proteomes" id="UP000023152"/>
    </source>
</evidence>
<organism evidence="3 4">
    <name type="scientific">Reticulomyxa filosa</name>
    <dbReference type="NCBI Taxonomy" id="46433"/>
    <lineage>
        <taxon>Eukaryota</taxon>
        <taxon>Sar</taxon>
        <taxon>Rhizaria</taxon>
        <taxon>Retaria</taxon>
        <taxon>Foraminifera</taxon>
        <taxon>Monothalamids</taxon>
        <taxon>Reticulomyxidae</taxon>
        <taxon>Reticulomyxa</taxon>
    </lineage>
</organism>
<protein>
    <recommendedName>
        <fullName evidence="2">DRBM domain-containing protein</fullName>
    </recommendedName>
</protein>
<evidence type="ECO:0000256" key="1">
    <source>
        <dbReference type="SAM" id="SignalP"/>
    </source>
</evidence>
<feature type="domain" description="DRBM" evidence="2">
    <location>
        <begin position="33"/>
        <end position="96"/>
    </location>
</feature>
<keyword evidence="1" id="KW-0732">Signal</keyword>
<gene>
    <name evidence="3" type="ORF">RFI_09583</name>
</gene>
<reference evidence="3 4" key="1">
    <citation type="journal article" date="2013" name="Curr. Biol.">
        <title>The Genome of the Foraminiferan Reticulomyxa filosa.</title>
        <authorList>
            <person name="Glockner G."/>
            <person name="Hulsmann N."/>
            <person name="Schleicher M."/>
            <person name="Noegel A.A."/>
            <person name="Eichinger L."/>
            <person name="Gallinger C."/>
            <person name="Pawlowski J."/>
            <person name="Sierra R."/>
            <person name="Euteneuer U."/>
            <person name="Pillet L."/>
            <person name="Moustafa A."/>
            <person name="Platzer M."/>
            <person name="Groth M."/>
            <person name="Szafranski K."/>
            <person name="Schliwa M."/>
        </authorList>
    </citation>
    <scope>NUCLEOTIDE SEQUENCE [LARGE SCALE GENOMIC DNA]</scope>
</reference>
<proteinExistence type="predicted"/>
<accession>X6NMQ9</accession>
<dbReference type="SMART" id="SM00358">
    <property type="entry name" value="DSRM"/>
    <property type="match status" value="1"/>
</dbReference>
<sequence length="103" mass="11974">FFFFFAFTLFKVTYFMCLEKQKEEKVVPEQKHPKCIVMEYCAQSALAPPVVEYFSNESGMGWVCKVSFSNIVTYGKSTSKKDAQTQAFEEMLHQMKELNKSQV</sequence>
<dbReference type="Pfam" id="PF00035">
    <property type="entry name" value="dsrm"/>
    <property type="match status" value="1"/>
</dbReference>
<name>X6NMQ9_RETFI</name>
<comment type="caution">
    <text evidence="3">The sequence shown here is derived from an EMBL/GenBank/DDBJ whole genome shotgun (WGS) entry which is preliminary data.</text>
</comment>
<dbReference type="Proteomes" id="UP000023152">
    <property type="component" value="Unassembled WGS sequence"/>
</dbReference>
<dbReference type="InterPro" id="IPR014720">
    <property type="entry name" value="dsRBD_dom"/>
</dbReference>